<dbReference type="Gene3D" id="3.40.109.10">
    <property type="entry name" value="NADH Oxidase"/>
    <property type="match status" value="1"/>
</dbReference>
<feature type="domain" description="Nitroreductase" evidence="3">
    <location>
        <begin position="13"/>
        <end position="55"/>
    </location>
</feature>
<evidence type="ECO:0000313" key="4">
    <source>
        <dbReference type="EMBL" id="RXI47533.1"/>
    </source>
</evidence>
<proteinExistence type="inferred from homology"/>
<sequence>MKREFNFDIIDEIKNRWSPRAFSNEEIKKEDLLAMLEAARYAPSCFNEQPWKFILSYELDDLNLIRSVLVDSNRLWADKAPAFISILAKKRFDFDGGDNFWAKFDTGTAWGYLSLEGEKRGLVTHAMGGFKKELAKERLNIPEEYELIAVVAIGKLGNREELATDALKEQEEPGSRKALEEIYMEGKFK</sequence>
<organism evidence="4 5">
    <name type="scientific">Clostridium tetani</name>
    <dbReference type="NCBI Taxonomy" id="1513"/>
    <lineage>
        <taxon>Bacteria</taxon>
        <taxon>Bacillati</taxon>
        <taxon>Bacillota</taxon>
        <taxon>Clostridia</taxon>
        <taxon>Eubacteriales</taxon>
        <taxon>Clostridiaceae</taxon>
        <taxon>Clostridium</taxon>
    </lineage>
</organism>
<dbReference type="EMBL" id="QMAP01000008">
    <property type="protein sequence ID" value="RXI47533.1"/>
    <property type="molecule type" value="Genomic_DNA"/>
</dbReference>
<gene>
    <name evidence="4" type="ORF">DP130_09465</name>
</gene>
<evidence type="ECO:0000313" key="5">
    <source>
        <dbReference type="Proteomes" id="UP000290921"/>
    </source>
</evidence>
<evidence type="ECO:0000256" key="1">
    <source>
        <dbReference type="ARBA" id="ARBA00007118"/>
    </source>
</evidence>
<dbReference type="Proteomes" id="UP000290921">
    <property type="component" value="Unassembled WGS sequence"/>
</dbReference>
<dbReference type="InterPro" id="IPR029479">
    <property type="entry name" value="Nitroreductase"/>
</dbReference>
<dbReference type="AlphaFoldDB" id="A0A4Q0VBE8"/>
<keyword evidence="2" id="KW-0560">Oxidoreductase</keyword>
<dbReference type="InterPro" id="IPR000415">
    <property type="entry name" value="Nitroreductase-like"/>
</dbReference>
<dbReference type="RefSeq" id="WP_129030609.1">
    <property type="nucleotide sequence ID" value="NZ_AP026808.1"/>
</dbReference>
<comment type="caution">
    <text evidence="4">The sequence shown here is derived from an EMBL/GenBank/DDBJ whole genome shotgun (WGS) entry which is preliminary data.</text>
</comment>
<accession>A0A4Q0VBE8</accession>
<dbReference type="SUPFAM" id="SSF55469">
    <property type="entry name" value="FMN-dependent nitroreductase-like"/>
    <property type="match status" value="1"/>
</dbReference>
<protein>
    <submittedName>
        <fullName evidence="4">Nitroreductase</fullName>
    </submittedName>
</protein>
<reference evidence="4 5" key="1">
    <citation type="submission" date="2018-06" db="EMBL/GenBank/DDBJ databases">
        <title>Genome conservation of Clostridium tetani.</title>
        <authorList>
            <person name="Bruggemann H."/>
            <person name="Popoff M.R."/>
        </authorList>
    </citation>
    <scope>NUCLEOTIDE SEQUENCE [LARGE SCALE GENOMIC DNA]</scope>
    <source>
        <strain evidence="4 5">2017.061</strain>
    </source>
</reference>
<comment type="similarity">
    <text evidence="1">Belongs to the nitroreductase family.</text>
</comment>
<dbReference type="PANTHER" id="PTHR43673:SF10">
    <property type="entry name" value="NADH DEHYDROGENASE_NAD(P)H NITROREDUCTASE XCC3605-RELATED"/>
    <property type="match status" value="1"/>
</dbReference>
<dbReference type="PANTHER" id="PTHR43673">
    <property type="entry name" value="NAD(P)H NITROREDUCTASE YDGI-RELATED"/>
    <property type="match status" value="1"/>
</dbReference>
<dbReference type="Pfam" id="PF00881">
    <property type="entry name" value="Nitroreductase"/>
    <property type="match status" value="2"/>
</dbReference>
<dbReference type="CDD" id="cd02138">
    <property type="entry name" value="TdsD-like"/>
    <property type="match status" value="1"/>
</dbReference>
<dbReference type="GO" id="GO:0016491">
    <property type="term" value="F:oxidoreductase activity"/>
    <property type="evidence" value="ECO:0007669"/>
    <property type="project" value="UniProtKB-KW"/>
</dbReference>
<evidence type="ECO:0000256" key="2">
    <source>
        <dbReference type="ARBA" id="ARBA00023002"/>
    </source>
</evidence>
<evidence type="ECO:0000259" key="3">
    <source>
        <dbReference type="Pfam" id="PF00881"/>
    </source>
</evidence>
<feature type="domain" description="Nitroreductase" evidence="3">
    <location>
        <begin position="73"/>
        <end position="155"/>
    </location>
</feature>
<name>A0A4Q0VBE8_CLOTA</name>